<reference evidence="3" key="1">
    <citation type="submission" date="2017-06" db="EMBL/GenBank/DDBJ databases">
        <authorList>
            <person name="Varghese N."/>
            <person name="Submissions S."/>
        </authorList>
    </citation>
    <scope>NUCLEOTIDE SEQUENCE [LARGE SCALE GENOMIC DNA]</scope>
    <source>
        <strain evidence="3">Ca-68</strain>
    </source>
</reference>
<dbReference type="OrthoDB" id="8532329at2"/>
<keyword evidence="3" id="KW-1185">Reference proteome</keyword>
<evidence type="ECO:0000256" key="1">
    <source>
        <dbReference type="SAM" id="Phobius"/>
    </source>
</evidence>
<dbReference type="Proteomes" id="UP000198305">
    <property type="component" value="Unassembled WGS sequence"/>
</dbReference>
<dbReference type="EMBL" id="FZOA01000010">
    <property type="protein sequence ID" value="SNS00721.1"/>
    <property type="molecule type" value="Genomic_DNA"/>
</dbReference>
<accession>A0A239AZB7</accession>
<feature type="transmembrane region" description="Helical" evidence="1">
    <location>
        <begin position="12"/>
        <end position="30"/>
    </location>
</feature>
<name>A0A239AZB7_9PROT</name>
<proteinExistence type="predicted"/>
<protein>
    <recommendedName>
        <fullName evidence="4">Type II secretory pathway, pseudopilin PulG</fullName>
    </recommendedName>
</protein>
<keyword evidence="1" id="KW-0472">Membrane</keyword>
<organism evidence="2 3">
    <name type="scientific">Methylobacillus rhizosphaerae</name>
    <dbReference type="NCBI Taxonomy" id="551994"/>
    <lineage>
        <taxon>Bacteria</taxon>
        <taxon>Pseudomonadati</taxon>
        <taxon>Pseudomonadota</taxon>
        <taxon>Betaproteobacteria</taxon>
        <taxon>Nitrosomonadales</taxon>
        <taxon>Methylophilaceae</taxon>
        <taxon>Methylobacillus</taxon>
    </lineage>
</organism>
<evidence type="ECO:0000313" key="3">
    <source>
        <dbReference type="Proteomes" id="UP000198305"/>
    </source>
</evidence>
<evidence type="ECO:0008006" key="4">
    <source>
        <dbReference type="Google" id="ProtNLM"/>
    </source>
</evidence>
<gene>
    <name evidence="2" type="ORF">SAMN05192560_2194</name>
</gene>
<keyword evidence="1" id="KW-1133">Transmembrane helix</keyword>
<sequence>MAPCSLTRQRGAAMLLMMFIIGLAVTAYIVQSYDTARLKAEREERTSRVLAEAKTALMAWSVTHSEFPGVMPYPDRGNEGYDDGGSDCFSSNRNFNRAFLIGMLPIVDSRDNNCTASLRKGVSVKLQLASADMRGKYGGRLWYAVSRNLVHNYAFAPSALDADAYPNAAPIINAGMLLAADFHDPPYWRRKSELDNVIGTTPYPWLKVIDGNGQLISDRVAAVIMAAGLPVAGQNRSANAPETAAYLDGMQINGVMHSNADYQVDDEDFIQASATATFNDRLVYITIDELMAAVETRVGREAARRDFSAEMVRCTLQGCQSRFRAVLTWQSAGNAVVTPAGDPDVSHYSDMSTARAFDCVWRIHHVLKCETIEPDASGYHLDLQTPMAAYPFNTRRFTLADSSVIRVYDQAGHEQGTIRPAPGSLMTVANEQTMVRPSTWPAWYFTQKWHEYGYAIAEEFDAVTGVAQCTADCLVLHLANGAQVTAIRQLVFVRGLSQLGIFNLPDGMSAGNQFPDISASEGASAWKP</sequence>
<evidence type="ECO:0000313" key="2">
    <source>
        <dbReference type="EMBL" id="SNS00721.1"/>
    </source>
</evidence>
<dbReference type="RefSeq" id="WP_089376256.1">
    <property type="nucleotide sequence ID" value="NZ_FZOA01000010.1"/>
</dbReference>
<keyword evidence="1" id="KW-0812">Transmembrane</keyword>
<dbReference type="AlphaFoldDB" id="A0A239AZB7"/>